<dbReference type="EMBL" id="QUBG01000002">
    <property type="protein sequence ID" value="TPR45223.1"/>
    <property type="molecule type" value="Genomic_DNA"/>
</dbReference>
<reference evidence="8" key="1">
    <citation type="submission" date="2018-08" db="EMBL/GenBank/DDBJ databases">
        <title>Comparative genomics of wild bee and flower associated Lactobacillus reveals potential adaptation to the bee host.</title>
        <authorList>
            <person name="Vuong H.Q."/>
            <person name="Mcfrederick Q.S."/>
        </authorList>
    </citation>
    <scope>NUCLEOTIDE SEQUENCE</scope>
    <source>
        <strain evidence="8">HV_63</strain>
    </source>
</reference>
<sequence length="214" mass="24293">MVLSPQDIHNKEFSVKMRGYNIDEVNDYLDRIIKDYQLTLEDNESLKKKLSSANEQLEHFNGMKDSLNQSIIVAQNAADNLKSNAEKDSKEIYQTSHKKADKILDDASDKADLIIKNASNRAKSLLTVNDDLHKSTAQFKQKIQNLLNSQIELLNNDKWDQVINSSDDNYDNVLKKVNELDNSKSAGVKSVNNDESNDKNIEVFYPDGSSKIIK</sequence>
<evidence type="ECO:0000313" key="8">
    <source>
        <dbReference type="EMBL" id="TPR45223.1"/>
    </source>
</evidence>
<dbReference type="PANTHER" id="PTHR35794">
    <property type="entry name" value="CELL DIVISION PROTEIN DIVIVA"/>
    <property type="match status" value="1"/>
</dbReference>
<gene>
    <name evidence="8" type="ORF">DY130_03240</name>
</gene>
<dbReference type="GO" id="GO:0051301">
    <property type="term" value="P:cell division"/>
    <property type="evidence" value="ECO:0007669"/>
    <property type="project" value="UniProtKB-KW"/>
</dbReference>
<dbReference type="OrthoDB" id="9815492at2"/>
<protein>
    <submittedName>
        <fullName evidence="8">DivIVA domain-containing protein</fullName>
    </submittedName>
</protein>
<name>A0A2S2JJV3_9LACO</name>
<evidence type="ECO:0000256" key="3">
    <source>
        <dbReference type="ARBA" id="ARBA00022490"/>
    </source>
</evidence>
<comment type="subcellular location">
    <subcellularLocation>
        <location evidence="1">Cytoplasm</location>
    </subcellularLocation>
</comment>
<keyword evidence="4" id="KW-0132">Cell division</keyword>
<keyword evidence="6" id="KW-0131">Cell cycle</keyword>
<evidence type="ECO:0000256" key="1">
    <source>
        <dbReference type="ARBA" id="ARBA00004496"/>
    </source>
</evidence>
<dbReference type="NCBIfam" id="TIGR03544">
    <property type="entry name" value="DivI1A_domain"/>
    <property type="match status" value="1"/>
</dbReference>
<dbReference type="InterPro" id="IPR019933">
    <property type="entry name" value="DivIVA_domain"/>
</dbReference>
<feature type="coiled-coil region" evidence="7">
    <location>
        <begin position="36"/>
        <end position="84"/>
    </location>
</feature>
<keyword evidence="3" id="KW-0963">Cytoplasm</keyword>
<dbReference type="Gene3D" id="6.10.250.660">
    <property type="match status" value="1"/>
</dbReference>
<comment type="caution">
    <text evidence="8">The sequence shown here is derived from an EMBL/GenBank/DDBJ whole genome shotgun (WGS) entry which is preliminary data.</text>
</comment>
<evidence type="ECO:0000256" key="2">
    <source>
        <dbReference type="ARBA" id="ARBA00009008"/>
    </source>
</evidence>
<organism evidence="8 9">
    <name type="scientific">Apilactobacillus micheneri</name>
    <dbReference type="NCBI Taxonomy" id="1899430"/>
    <lineage>
        <taxon>Bacteria</taxon>
        <taxon>Bacillati</taxon>
        <taxon>Bacillota</taxon>
        <taxon>Bacilli</taxon>
        <taxon>Lactobacillales</taxon>
        <taxon>Lactobacillaceae</taxon>
        <taxon>Apilactobacillus</taxon>
    </lineage>
</organism>
<comment type="similarity">
    <text evidence="2">Belongs to the DivIVA family.</text>
</comment>
<dbReference type="GO" id="GO:0005737">
    <property type="term" value="C:cytoplasm"/>
    <property type="evidence" value="ECO:0007669"/>
    <property type="project" value="UniProtKB-SubCell"/>
</dbReference>
<evidence type="ECO:0000256" key="4">
    <source>
        <dbReference type="ARBA" id="ARBA00022618"/>
    </source>
</evidence>
<dbReference type="AlphaFoldDB" id="A0A2S2JJV3"/>
<evidence type="ECO:0000256" key="5">
    <source>
        <dbReference type="ARBA" id="ARBA00023054"/>
    </source>
</evidence>
<dbReference type="Pfam" id="PF05103">
    <property type="entry name" value="DivIVA"/>
    <property type="match status" value="1"/>
</dbReference>
<keyword evidence="5 7" id="KW-0175">Coiled coil</keyword>
<dbReference type="InterPro" id="IPR007793">
    <property type="entry name" value="DivIVA_fam"/>
</dbReference>
<evidence type="ECO:0000313" key="9">
    <source>
        <dbReference type="Proteomes" id="UP000784700"/>
    </source>
</evidence>
<dbReference type="Proteomes" id="UP000784700">
    <property type="component" value="Unassembled WGS sequence"/>
</dbReference>
<evidence type="ECO:0000256" key="7">
    <source>
        <dbReference type="SAM" id="Coils"/>
    </source>
</evidence>
<dbReference type="RefSeq" id="WP_108982437.1">
    <property type="nucleotide sequence ID" value="NZ_BAABXB010000041.1"/>
</dbReference>
<evidence type="ECO:0000256" key="6">
    <source>
        <dbReference type="ARBA" id="ARBA00023306"/>
    </source>
</evidence>
<dbReference type="GeneID" id="58108196"/>
<accession>A0A2S2JJV3</accession>
<dbReference type="PANTHER" id="PTHR35794:SF2">
    <property type="entry name" value="CELL DIVISION PROTEIN DIVIVA"/>
    <property type="match status" value="1"/>
</dbReference>
<proteinExistence type="inferred from homology"/>